<keyword evidence="2" id="KW-1185">Reference proteome</keyword>
<organism evidence="1 2">
    <name type="scientific">Portunus trituberculatus</name>
    <name type="common">Swimming crab</name>
    <name type="synonym">Neptunus trituberculatus</name>
    <dbReference type="NCBI Taxonomy" id="210409"/>
    <lineage>
        <taxon>Eukaryota</taxon>
        <taxon>Metazoa</taxon>
        <taxon>Ecdysozoa</taxon>
        <taxon>Arthropoda</taxon>
        <taxon>Crustacea</taxon>
        <taxon>Multicrustacea</taxon>
        <taxon>Malacostraca</taxon>
        <taxon>Eumalacostraca</taxon>
        <taxon>Eucarida</taxon>
        <taxon>Decapoda</taxon>
        <taxon>Pleocyemata</taxon>
        <taxon>Brachyura</taxon>
        <taxon>Eubrachyura</taxon>
        <taxon>Portunoidea</taxon>
        <taxon>Portunidae</taxon>
        <taxon>Portuninae</taxon>
        <taxon>Portunus</taxon>
    </lineage>
</organism>
<dbReference type="EMBL" id="VSRR010016286">
    <property type="protein sequence ID" value="MPC59137.1"/>
    <property type="molecule type" value="Genomic_DNA"/>
</dbReference>
<name>A0A5B7GPK1_PORTR</name>
<evidence type="ECO:0000313" key="2">
    <source>
        <dbReference type="Proteomes" id="UP000324222"/>
    </source>
</evidence>
<comment type="caution">
    <text evidence="1">The sequence shown here is derived from an EMBL/GenBank/DDBJ whole genome shotgun (WGS) entry which is preliminary data.</text>
</comment>
<gene>
    <name evidence="1" type="ORF">E2C01_053152</name>
</gene>
<reference evidence="1 2" key="1">
    <citation type="submission" date="2019-05" db="EMBL/GenBank/DDBJ databases">
        <title>Another draft genome of Portunus trituberculatus and its Hox gene families provides insights of decapod evolution.</title>
        <authorList>
            <person name="Jeong J.-H."/>
            <person name="Song I."/>
            <person name="Kim S."/>
            <person name="Choi T."/>
            <person name="Kim D."/>
            <person name="Ryu S."/>
            <person name="Kim W."/>
        </authorList>
    </citation>
    <scope>NUCLEOTIDE SEQUENCE [LARGE SCALE GENOMIC DNA]</scope>
    <source>
        <tissue evidence="1">Muscle</tissue>
    </source>
</reference>
<dbReference type="Proteomes" id="UP000324222">
    <property type="component" value="Unassembled WGS sequence"/>
</dbReference>
<accession>A0A5B7GPK1</accession>
<proteinExistence type="predicted"/>
<evidence type="ECO:0000313" key="1">
    <source>
        <dbReference type="EMBL" id="MPC59137.1"/>
    </source>
</evidence>
<dbReference type="AlphaFoldDB" id="A0A5B7GPK1"/>
<protein>
    <submittedName>
        <fullName evidence="1">Uncharacterized protein</fullName>
    </submittedName>
</protein>
<sequence length="93" mass="9733">MVCCGLARACWDLRTACLARGNTRGGAWCSTPPLTARTLFILVESGRGQRSLLCRAIAVAQHAAHSLLTLVTGCRASPHPHASLCPGGGEPRP</sequence>